<dbReference type="GO" id="GO:0060340">
    <property type="term" value="P:positive regulation of type I interferon-mediated signaling pathway"/>
    <property type="evidence" value="ECO:0007669"/>
    <property type="project" value="TreeGrafter"/>
</dbReference>
<dbReference type="PROSITE" id="PS50119">
    <property type="entry name" value="ZF_BBOX"/>
    <property type="match status" value="1"/>
</dbReference>
<dbReference type="InParanoid" id="K1QEW5"/>
<gene>
    <name evidence="1" type="ORF">CGI_10016113</name>
</gene>
<dbReference type="InterPro" id="IPR011042">
    <property type="entry name" value="6-blade_b-propeller_TolB-like"/>
</dbReference>
<dbReference type="GO" id="GO:0045087">
    <property type="term" value="P:innate immune response"/>
    <property type="evidence" value="ECO:0007669"/>
    <property type="project" value="TreeGrafter"/>
</dbReference>
<dbReference type="SUPFAM" id="SSF57845">
    <property type="entry name" value="B-box zinc-binding domain"/>
    <property type="match status" value="1"/>
</dbReference>
<dbReference type="EMBL" id="JH817474">
    <property type="protein sequence ID" value="EKC32443.1"/>
    <property type="molecule type" value="Genomic_DNA"/>
</dbReference>
<dbReference type="InterPro" id="IPR047153">
    <property type="entry name" value="TRIM45/56/19-like"/>
</dbReference>
<protein>
    <submittedName>
        <fullName evidence="1">Tripartite motif-containing protein 2</fullName>
    </submittedName>
</protein>
<dbReference type="PANTHER" id="PTHR25462">
    <property type="entry name" value="BONUS, ISOFORM C-RELATED"/>
    <property type="match status" value="1"/>
</dbReference>
<dbReference type="HOGENOM" id="CLU_007742_6_1_1"/>
<dbReference type="Pfam" id="PF00643">
    <property type="entry name" value="zf-B_box"/>
    <property type="match status" value="1"/>
</dbReference>
<sequence>MCDQCRDEHQRSPKTKNHEVVLFMQRKLRLPEEKCIDHPTREIDLFCDICNVPLCSKCSTMSDHKGHSFTDLETIYTEKSAACREEIPKIQEYFKPTAKELQKDIEREATEIKTIMDAIRSSMRDEAKSLKSLVDEVTSDNIEQVNELEKSLREILQNQDKTFQDYISYLEDLTKTLYGYLNSTQLQNNPILSSLSKRLIIRPIPETTKPVLPEYTPAQFSEEDVVKLLCKLAVTNIKPENRKIKPFESVSTLLKPTDTQMKQDGKKSDVNQTLSLSSSVTKVKEYLVPGVNGVYHILQGKSDRLWVSDNNGSLVQTDPQGNELHKMQTSARYEGFFAVTQDGDLIYTDQANKAINGITFGNTITEIIKTGDWVPLTIHSSHINGDILVGMQNGKGGKVTRYSQTWQEIQNIQRDTNGQDLYCCPEYITEKINGDICTSDLRKNALVVVNKSGQHRFSYTGQGSKFYPKGVCTDLLGHIIVCDYHSDTVDLLDQDGRFLCLLLTTEQEVLSPYSVCVDEENNLHVGEHYTNKLTVYKYLQ</sequence>
<dbReference type="SUPFAM" id="SSF58113">
    <property type="entry name" value="Apolipoprotein A-I"/>
    <property type="match status" value="1"/>
</dbReference>
<dbReference type="PANTHER" id="PTHR25462:SF299">
    <property type="entry name" value="E3 UBIQUITIN-PROTEIN LIGASE TRIM56"/>
    <property type="match status" value="1"/>
</dbReference>
<accession>K1QEW5</accession>
<proteinExistence type="predicted"/>
<dbReference type="SUPFAM" id="SSF101898">
    <property type="entry name" value="NHL repeat"/>
    <property type="match status" value="1"/>
</dbReference>
<organism evidence="1">
    <name type="scientific">Magallana gigas</name>
    <name type="common">Pacific oyster</name>
    <name type="synonym">Crassostrea gigas</name>
    <dbReference type="NCBI Taxonomy" id="29159"/>
    <lineage>
        <taxon>Eukaryota</taxon>
        <taxon>Metazoa</taxon>
        <taxon>Spiralia</taxon>
        <taxon>Lophotrochozoa</taxon>
        <taxon>Mollusca</taxon>
        <taxon>Bivalvia</taxon>
        <taxon>Autobranchia</taxon>
        <taxon>Pteriomorphia</taxon>
        <taxon>Ostreida</taxon>
        <taxon>Ostreoidea</taxon>
        <taxon>Ostreidae</taxon>
        <taxon>Magallana</taxon>
    </lineage>
</organism>
<dbReference type="GO" id="GO:0005654">
    <property type="term" value="C:nucleoplasm"/>
    <property type="evidence" value="ECO:0007669"/>
    <property type="project" value="TreeGrafter"/>
</dbReference>
<dbReference type="InterPro" id="IPR000315">
    <property type="entry name" value="Znf_B-box"/>
</dbReference>
<dbReference type="AlphaFoldDB" id="K1QEW5"/>
<dbReference type="Gene3D" id="3.30.160.60">
    <property type="entry name" value="Classic Zinc Finger"/>
    <property type="match status" value="1"/>
</dbReference>
<dbReference type="GO" id="GO:0061630">
    <property type="term" value="F:ubiquitin protein ligase activity"/>
    <property type="evidence" value="ECO:0007669"/>
    <property type="project" value="TreeGrafter"/>
</dbReference>
<evidence type="ECO:0000313" key="1">
    <source>
        <dbReference type="EMBL" id="EKC32443.1"/>
    </source>
</evidence>
<reference evidence="1" key="1">
    <citation type="journal article" date="2012" name="Nature">
        <title>The oyster genome reveals stress adaptation and complexity of shell formation.</title>
        <authorList>
            <person name="Zhang G."/>
            <person name="Fang X."/>
            <person name="Guo X."/>
            <person name="Li L."/>
            <person name="Luo R."/>
            <person name="Xu F."/>
            <person name="Yang P."/>
            <person name="Zhang L."/>
            <person name="Wang X."/>
            <person name="Qi H."/>
            <person name="Xiong Z."/>
            <person name="Que H."/>
            <person name="Xie Y."/>
            <person name="Holland P.W."/>
            <person name="Paps J."/>
            <person name="Zhu Y."/>
            <person name="Wu F."/>
            <person name="Chen Y."/>
            <person name="Wang J."/>
            <person name="Peng C."/>
            <person name="Meng J."/>
            <person name="Yang L."/>
            <person name="Liu J."/>
            <person name="Wen B."/>
            <person name="Zhang N."/>
            <person name="Huang Z."/>
            <person name="Zhu Q."/>
            <person name="Feng Y."/>
            <person name="Mount A."/>
            <person name="Hedgecock D."/>
            <person name="Xu Z."/>
            <person name="Liu Y."/>
            <person name="Domazet-Loso T."/>
            <person name="Du Y."/>
            <person name="Sun X."/>
            <person name="Zhang S."/>
            <person name="Liu B."/>
            <person name="Cheng P."/>
            <person name="Jiang X."/>
            <person name="Li J."/>
            <person name="Fan D."/>
            <person name="Wang W."/>
            <person name="Fu W."/>
            <person name="Wang T."/>
            <person name="Wang B."/>
            <person name="Zhang J."/>
            <person name="Peng Z."/>
            <person name="Li Y."/>
            <person name="Li N."/>
            <person name="Wang J."/>
            <person name="Chen M."/>
            <person name="He Y."/>
            <person name="Tan F."/>
            <person name="Song X."/>
            <person name="Zheng Q."/>
            <person name="Huang R."/>
            <person name="Yang H."/>
            <person name="Du X."/>
            <person name="Chen L."/>
            <person name="Yang M."/>
            <person name="Gaffney P.M."/>
            <person name="Wang S."/>
            <person name="Luo L."/>
            <person name="She Z."/>
            <person name="Ming Y."/>
            <person name="Huang W."/>
            <person name="Zhang S."/>
            <person name="Huang B."/>
            <person name="Zhang Y."/>
            <person name="Qu T."/>
            <person name="Ni P."/>
            <person name="Miao G."/>
            <person name="Wang J."/>
            <person name="Wang Q."/>
            <person name="Steinberg C.E."/>
            <person name="Wang H."/>
            <person name="Li N."/>
            <person name="Qian L."/>
            <person name="Zhang G."/>
            <person name="Li Y."/>
            <person name="Yang H."/>
            <person name="Liu X."/>
            <person name="Wang J."/>
            <person name="Yin Y."/>
            <person name="Wang J."/>
        </authorList>
    </citation>
    <scope>NUCLEOTIDE SEQUENCE [LARGE SCALE GENOMIC DNA]</scope>
    <source>
        <strain evidence="1">05x7-T-G4-1.051#20</strain>
    </source>
</reference>
<dbReference type="GO" id="GO:0008270">
    <property type="term" value="F:zinc ion binding"/>
    <property type="evidence" value="ECO:0007669"/>
    <property type="project" value="InterPro"/>
</dbReference>
<name>K1QEW5_MAGGI</name>
<dbReference type="Gene3D" id="2.120.10.30">
    <property type="entry name" value="TolB, C-terminal domain"/>
    <property type="match status" value="1"/>
</dbReference>